<dbReference type="InterPro" id="IPR036291">
    <property type="entry name" value="NAD(P)-bd_dom_sf"/>
</dbReference>
<dbReference type="EMBL" id="CM000913">
    <property type="protein sequence ID" value="EFG08533.1"/>
    <property type="molecule type" value="Genomic_DNA"/>
</dbReference>
<dbReference type="SUPFAM" id="SSF51735">
    <property type="entry name" value="NAD(P)-binding Rossmann-fold domains"/>
    <property type="match status" value="1"/>
</dbReference>
<dbReference type="Gene3D" id="3.90.25.10">
    <property type="entry name" value="UDP-galactose 4-epimerase, domain 1"/>
    <property type="match status" value="1"/>
</dbReference>
<dbReference type="STRING" id="1901.BB341_11370"/>
<dbReference type="PANTHER" id="PTHR43162">
    <property type="match status" value="1"/>
</dbReference>
<dbReference type="GeneID" id="93730028"/>
<reference evidence="2 3" key="1">
    <citation type="journal article" date="2010" name="Genome Biol. Evol.">
        <title>The sequence of a 1.8-mb bacterial linear plasmid reveals a rich evolutionary reservoir of secondary metabolic pathways.</title>
        <authorList>
            <person name="Medema M.H."/>
            <person name="Trefzer A."/>
            <person name="Kovalchuk A."/>
            <person name="van den Berg M."/>
            <person name="Mueller U."/>
            <person name="Heijne W."/>
            <person name="Wu L."/>
            <person name="Alam M.T."/>
            <person name="Ronning C.M."/>
            <person name="Nierman W.C."/>
            <person name="Bovenberg R.A.L."/>
            <person name="Breitling R."/>
            <person name="Takano E."/>
        </authorList>
    </citation>
    <scope>NUCLEOTIDE SEQUENCE [LARGE SCALE GENOMIC DNA]</scope>
    <source>
        <strain evidence="3">ATCC 27064 / DSM 738 / JCM 4710 / NBRC 13307 / NCIMB 12785 / NRRL 3585 / VKM Ac-602</strain>
    </source>
</reference>
<gene>
    <name evidence="2" type="ORF">SCLAV_3462</name>
</gene>
<keyword evidence="3" id="KW-1185">Reference proteome</keyword>
<proteinExistence type="predicted"/>
<name>E2Q128_STRCL</name>
<protein>
    <submittedName>
        <fullName evidence="2">NmrA-like protein</fullName>
    </submittedName>
</protein>
<dbReference type="Proteomes" id="UP000002357">
    <property type="component" value="Chromosome"/>
</dbReference>
<dbReference type="AlphaFoldDB" id="E2Q128"/>
<evidence type="ECO:0000259" key="1">
    <source>
        <dbReference type="Pfam" id="PF13460"/>
    </source>
</evidence>
<organism evidence="2 3">
    <name type="scientific">Streptomyces clavuligerus</name>
    <dbReference type="NCBI Taxonomy" id="1901"/>
    <lineage>
        <taxon>Bacteria</taxon>
        <taxon>Bacillati</taxon>
        <taxon>Actinomycetota</taxon>
        <taxon>Actinomycetes</taxon>
        <taxon>Kitasatosporales</taxon>
        <taxon>Streptomycetaceae</taxon>
        <taxon>Streptomyces</taxon>
    </lineage>
</organism>
<dbReference type="OrthoDB" id="3250520at2"/>
<dbReference type="eggNOG" id="COG0702">
    <property type="taxonomic scope" value="Bacteria"/>
</dbReference>
<evidence type="ECO:0000313" key="2">
    <source>
        <dbReference type="EMBL" id="EFG08533.1"/>
    </source>
</evidence>
<dbReference type="Pfam" id="PF13460">
    <property type="entry name" value="NAD_binding_10"/>
    <property type="match status" value="1"/>
</dbReference>
<feature type="domain" description="NAD(P)-binding" evidence="1">
    <location>
        <begin position="23"/>
        <end position="191"/>
    </location>
</feature>
<dbReference type="InterPro" id="IPR016040">
    <property type="entry name" value="NAD(P)-bd_dom"/>
</dbReference>
<dbReference type="Gene3D" id="3.40.50.720">
    <property type="entry name" value="NAD(P)-binding Rossmann-like Domain"/>
    <property type="match status" value="1"/>
</dbReference>
<dbReference type="PANTHER" id="PTHR43162:SF1">
    <property type="entry name" value="PRESTALK A DIFFERENTIATION PROTEIN A"/>
    <property type="match status" value="1"/>
</dbReference>
<accession>E2Q128</accession>
<evidence type="ECO:0000313" key="3">
    <source>
        <dbReference type="Proteomes" id="UP000002357"/>
    </source>
</evidence>
<dbReference type="InterPro" id="IPR051604">
    <property type="entry name" value="Ergot_Alk_Oxidoreductase"/>
</dbReference>
<sequence>MTTNTPSSSSSRSSSVGPVLVLGGTGKTGRRIAAKLSARGVGTRIASRAPGRDRVRFDWSDRSSWDPAVTGARAVYVVDSEGPTAAEEVRDFAALAAGRGVERLVLLSARVWDELPDPDGTLLATERAVQEAGPEWTVLRPAWFAQNFTEAPWLAPLLAGGELRLPAGAGREPFLDLEDLADVAVAALTEPGHAGRTYSLSGPRAIGFADAVAEISRASGRTLTYRPVTEDEFRAEMAERGFPAELTEMLVPLYLHIGRDGSAEPGDGVREALGREAGEFARYTARTEFFPQPH</sequence>
<dbReference type="RefSeq" id="WP_003961417.1">
    <property type="nucleotide sequence ID" value="NZ_CM000913.1"/>
</dbReference>